<proteinExistence type="inferred from homology"/>
<dbReference type="Gene3D" id="3.30.230.10">
    <property type="match status" value="1"/>
</dbReference>
<feature type="active site" evidence="9">
    <location>
        <position position="133"/>
    </location>
</feature>
<evidence type="ECO:0000256" key="8">
    <source>
        <dbReference type="ARBA" id="ARBA00032554"/>
    </source>
</evidence>
<dbReference type="Pfam" id="PF00288">
    <property type="entry name" value="GHMP_kinases_N"/>
    <property type="match status" value="1"/>
</dbReference>
<keyword evidence="4 9" id="KW-0808">Transferase</keyword>
<dbReference type="Gene3D" id="3.30.70.890">
    <property type="entry name" value="GHMP kinase, C-terminal domain"/>
    <property type="match status" value="1"/>
</dbReference>
<dbReference type="PIRSF" id="PIRSF010376">
    <property type="entry name" value="IspE"/>
    <property type="match status" value="1"/>
</dbReference>
<evidence type="ECO:0000256" key="4">
    <source>
        <dbReference type="ARBA" id="ARBA00022679"/>
    </source>
</evidence>
<dbReference type="PANTHER" id="PTHR43527">
    <property type="entry name" value="4-DIPHOSPHOCYTIDYL-2-C-METHYL-D-ERYTHRITOL KINASE, CHLOROPLASTIC"/>
    <property type="match status" value="1"/>
</dbReference>
<dbReference type="Proteomes" id="UP000724672">
    <property type="component" value="Unassembled WGS sequence"/>
</dbReference>
<comment type="pathway">
    <text evidence="9">Isoprenoid biosynthesis; isopentenyl diphosphate biosynthesis via DXP pathway; isopentenyl diphosphate from 1-deoxy-D-xylulose 5-phosphate: step 3/6.</text>
</comment>
<keyword evidence="6 9" id="KW-0418">Kinase</keyword>
<gene>
    <name evidence="9" type="primary">ispE</name>
    <name evidence="12" type="ORF">GOQ27_01040</name>
</gene>
<dbReference type="GO" id="GO:0016114">
    <property type="term" value="P:terpenoid biosynthetic process"/>
    <property type="evidence" value="ECO:0007669"/>
    <property type="project" value="UniProtKB-UniRule"/>
</dbReference>
<dbReference type="NCBIfam" id="TIGR00154">
    <property type="entry name" value="ispE"/>
    <property type="match status" value="1"/>
</dbReference>
<dbReference type="InterPro" id="IPR020568">
    <property type="entry name" value="Ribosomal_Su5_D2-typ_SF"/>
</dbReference>
<dbReference type="AlphaFoldDB" id="A0A942UTA6"/>
<dbReference type="Pfam" id="PF08544">
    <property type="entry name" value="GHMP_kinases_C"/>
    <property type="match status" value="1"/>
</dbReference>
<comment type="catalytic activity">
    <reaction evidence="9">
        <text>4-CDP-2-C-methyl-D-erythritol + ATP = 4-CDP-2-C-methyl-D-erythritol 2-phosphate + ADP + H(+)</text>
        <dbReference type="Rhea" id="RHEA:18437"/>
        <dbReference type="ChEBI" id="CHEBI:15378"/>
        <dbReference type="ChEBI" id="CHEBI:30616"/>
        <dbReference type="ChEBI" id="CHEBI:57823"/>
        <dbReference type="ChEBI" id="CHEBI:57919"/>
        <dbReference type="ChEBI" id="CHEBI:456216"/>
        <dbReference type="EC" id="2.7.1.148"/>
    </reaction>
</comment>
<keyword evidence="9" id="KW-0414">Isoprene biosynthesis</keyword>
<dbReference type="InterPro" id="IPR014721">
    <property type="entry name" value="Ribsml_uS5_D2-typ_fold_subgr"/>
</dbReference>
<name>A0A942UTA6_9FIRM</name>
<dbReference type="InterPro" id="IPR036554">
    <property type="entry name" value="GHMP_kinase_C_sf"/>
</dbReference>
<dbReference type="GO" id="GO:0005524">
    <property type="term" value="F:ATP binding"/>
    <property type="evidence" value="ECO:0007669"/>
    <property type="project" value="UniProtKB-UniRule"/>
</dbReference>
<feature type="active site" evidence="9">
    <location>
        <position position="8"/>
    </location>
</feature>
<feature type="domain" description="GHMP kinase N-terminal" evidence="10">
    <location>
        <begin position="63"/>
        <end position="141"/>
    </location>
</feature>
<sequence>MKLNAYAKINISLDVLKKREDGYHEVKMIMQQIDLKDEITLTEIDSGIEIECSDSRVPTDSSNLVYKAYKLISDKFDIGKGIKVRIDKKIPMAAGLAGGSSDCAQTIIGLNEMWDLNLTQEELMDIGVKIGADVPYCIMGGTALAEGIGEELTKLNSFSDKYVLIAKPDIDVSTAYVYNNLDIENIPTHPDTERVIKAIKNDDIYILAENMVNVLETVTIKKYPVINKIKKEMLDRGAIGSIMSGSGPTVFGIFDDYKKGKDCEKFLKNYIDEVFFSKTI</sequence>
<dbReference type="InterPro" id="IPR004424">
    <property type="entry name" value="IspE"/>
</dbReference>
<comment type="caution">
    <text evidence="12">The sequence shown here is derived from an EMBL/GenBank/DDBJ whole genome shotgun (WGS) entry which is preliminary data.</text>
</comment>
<dbReference type="HAMAP" id="MF_00061">
    <property type="entry name" value="IspE"/>
    <property type="match status" value="1"/>
</dbReference>
<organism evidence="12 13">
    <name type="scientific">Anaeromonas frigoriresistens</name>
    <dbReference type="NCBI Taxonomy" id="2683708"/>
    <lineage>
        <taxon>Bacteria</taxon>
        <taxon>Bacillati</taxon>
        <taxon>Bacillota</taxon>
        <taxon>Tissierellia</taxon>
        <taxon>Tissierellales</taxon>
        <taxon>Thermohalobacteraceae</taxon>
        <taxon>Anaeromonas</taxon>
    </lineage>
</organism>
<dbReference type="InterPro" id="IPR006204">
    <property type="entry name" value="GHMP_kinase_N_dom"/>
</dbReference>
<evidence type="ECO:0000256" key="6">
    <source>
        <dbReference type="ARBA" id="ARBA00022777"/>
    </source>
</evidence>
<comment type="similarity">
    <text evidence="1 9">Belongs to the GHMP kinase family. IspE subfamily.</text>
</comment>
<dbReference type="PANTHER" id="PTHR43527:SF2">
    <property type="entry name" value="4-DIPHOSPHOCYTIDYL-2-C-METHYL-D-ERYTHRITOL KINASE, CHLOROPLASTIC"/>
    <property type="match status" value="1"/>
</dbReference>
<evidence type="ECO:0000259" key="10">
    <source>
        <dbReference type="Pfam" id="PF00288"/>
    </source>
</evidence>
<keyword evidence="5 9" id="KW-0547">Nucleotide-binding</keyword>
<evidence type="ECO:0000256" key="5">
    <source>
        <dbReference type="ARBA" id="ARBA00022741"/>
    </source>
</evidence>
<dbReference type="SUPFAM" id="SSF54211">
    <property type="entry name" value="Ribosomal protein S5 domain 2-like"/>
    <property type="match status" value="1"/>
</dbReference>
<dbReference type="RefSeq" id="WP_203364989.1">
    <property type="nucleotide sequence ID" value="NZ_WSFT01000009.1"/>
</dbReference>
<feature type="domain" description="GHMP kinase C-terminal" evidence="11">
    <location>
        <begin position="196"/>
        <end position="267"/>
    </location>
</feature>
<evidence type="ECO:0000256" key="9">
    <source>
        <dbReference type="HAMAP-Rule" id="MF_00061"/>
    </source>
</evidence>
<keyword evidence="7 9" id="KW-0067">ATP-binding</keyword>
<accession>A0A942UTA6</accession>
<protein>
    <recommendedName>
        <fullName evidence="3 9">4-diphosphocytidyl-2-C-methyl-D-erythritol kinase</fullName>
        <shortName evidence="9">CMK</shortName>
        <ecNumber evidence="2 9">2.7.1.148</ecNumber>
    </recommendedName>
    <alternativeName>
        <fullName evidence="8 9">4-(cytidine-5'-diphospho)-2-C-methyl-D-erythritol kinase</fullName>
    </alternativeName>
</protein>
<evidence type="ECO:0000313" key="12">
    <source>
        <dbReference type="EMBL" id="MBS4537025.1"/>
    </source>
</evidence>
<feature type="binding site" evidence="9">
    <location>
        <begin position="91"/>
        <end position="101"/>
    </location>
    <ligand>
        <name>ATP</name>
        <dbReference type="ChEBI" id="CHEBI:30616"/>
    </ligand>
</feature>
<keyword evidence="13" id="KW-1185">Reference proteome</keyword>
<dbReference type="SUPFAM" id="SSF55060">
    <property type="entry name" value="GHMP Kinase, C-terminal domain"/>
    <property type="match status" value="1"/>
</dbReference>
<evidence type="ECO:0000256" key="3">
    <source>
        <dbReference type="ARBA" id="ARBA00017473"/>
    </source>
</evidence>
<evidence type="ECO:0000256" key="7">
    <source>
        <dbReference type="ARBA" id="ARBA00022840"/>
    </source>
</evidence>
<dbReference type="GO" id="GO:0050515">
    <property type="term" value="F:4-(cytidine 5'-diphospho)-2-C-methyl-D-erythritol kinase activity"/>
    <property type="evidence" value="ECO:0007669"/>
    <property type="project" value="UniProtKB-UniRule"/>
</dbReference>
<evidence type="ECO:0000256" key="1">
    <source>
        <dbReference type="ARBA" id="ARBA00009684"/>
    </source>
</evidence>
<evidence type="ECO:0000313" key="13">
    <source>
        <dbReference type="Proteomes" id="UP000724672"/>
    </source>
</evidence>
<comment type="function">
    <text evidence="9">Catalyzes the phosphorylation of the position 2 hydroxy group of 4-diphosphocytidyl-2C-methyl-D-erythritol.</text>
</comment>
<evidence type="ECO:0000256" key="2">
    <source>
        <dbReference type="ARBA" id="ARBA00012052"/>
    </source>
</evidence>
<dbReference type="EC" id="2.7.1.148" evidence="2 9"/>
<dbReference type="EMBL" id="WSFT01000009">
    <property type="protein sequence ID" value="MBS4537025.1"/>
    <property type="molecule type" value="Genomic_DNA"/>
</dbReference>
<reference evidence="12" key="1">
    <citation type="submission" date="2019-12" db="EMBL/GenBank/DDBJ databases">
        <title>Clostridiaceae gen. nov. sp. nov., isolated from sediment in Xinjiang, China.</title>
        <authorList>
            <person name="Zhang R."/>
        </authorList>
    </citation>
    <scope>NUCLEOTIDE SEQUENCE</scope>
    <source>
        <strain evidence="12">D2Q-11</strain>
    </source>
</reference>
<evidence type="ECO:0000259" key="11">
    <source>
        <dbReference type="Pfam" id="PF08544"/>
    </source>
</evidence>
<dbReference type="GO" id="GO:0019288">
    <property type="term" value="P:isopentenyl diphosphate biosynthetic process, methylerythritol 4-phosphate pathway"/>
    <property type="evidence" value="ECO:0007669"/>
    <property type="project" value="UniProtKB-UniRule"/>
</dbReference>
<dbReference type="InterPro" id="IPR013750">
    <property type="entry name" value="GHMP_kinase_C_dom"/>
</dbReference>